<dbReference type="GeneID" id="69966837"/>
<protein>
    <submittedName>
        <fullName evidence="1">Uncharacterized protein</fullName>
    </submittedName>
</protein>
<gene>
    <name evidence="1" type="ORF">CIK00_03735</name>
</gene>
<dbReference type="AlphaFoldDB" id="A0A2N4UWL4"/>
<reference evidence="1 2" key="1">
    <citation type="journal article" date="2018" name="Syst. Appl. Microbiol.">
        <title>Photobacterium carnosum sp. nov., isolated from spoiled modified atmosphere packaged poultry meat.</title>
        <authorList>
            <person name="Hilgarth M."/>
            <person name="Fuertes S."/>
            <person name="Ehrmann M."/>
            <person name="Vogel R.F."/>
        </authorList>
    </citation>
    <scope>NUCLEOTIDE SEQUENCE [LARGE SCALE GENOMIC DNA]</scope>
    <source>
        <strain evidence="1 2">TMW 2.2021</strain>
    </source>
</reference>
<evidence type="ECO:0000313" key="1">
    <source>
        <dbReference type="EMBL" id="PLC59393.1"/>
    </source>
</evidence>
<name>A0A2N4UWL4_9GAMM</name>
<comment type="caution">
    <text evidence="1">The sequence shown here is derived from an EMBL/GenBank/DDBJ whole genome shotgun (WGS) entry which is preliminary data.</text>
</comment>
<dbReference type="Proteomes" id="UP000234420">
    <property type="component" value="Unassembled WGS sequence"/>
</dbReference>
<evidence type="ECO:0000313" key="2">
    <source>
        <dbReference type="Proteomes" id="UP000234420"/>
    </source>
</evidence>
<keyword evidence="2" id="KW-1185">Reference proteome</keyword>
<dbReference type="RefSeq" id="WP_101767595.1">
    <property type="nucleotide sequence ID" value="NZ_BPPU01000001.1"/>
</dbReference>
<accession>A0A2N4UWL4</accession>
<proteinExistence type="predicted"/>
<dbReference type="EMBL" id="NPIB01000002">
    <property type="protein sequence ID" value="PLC59393.1"/>
    <property type="molecule type" value="Genomic_DNA"/>
</dbReference>
<organism evidence="1 2">
    <name type="scientific">Photobacterium carnosum</name>
    <dbReference type="NCBI Taxonomy" id="2023717"/>
    <lineage>
        <taxon>Bacteria</taxon>
        <taxon>Pseudomonadati</taxon>
        <taxon>Pseudomonadota</taxon>
        <taxon>Gammaproteobacteria</taxon>
        <taxon>Vibrionales</taxon>
        <taxon>Vibrionaceae</taxon>
        <taxon>Photobacterium</taxon>
    </lineage>
</organism>
<sequence>MNITRTAHEWSKHSFFSKAQRYAEKMLEKNHSDWEFGFWSALTLEILVRASISNISPTLVADGKDWNNILYALDKTPNQKKFIAKSADISDLLRRAESLFPDFTTEMLSFSLIHINKRNSELHSGSLPFDDVSSSSWMPMFYWVCKVLSESSGETLSTLFGTETAAEAEIHIEALRDASAKSVKGTIHAHTVIWNEKTEEEKEQLIAQAELLSNKHRGHRVQCPACNSVALLQGSSIGVPRNEIVDDGIVEKQSMLPSSFECTACGLKILGYSKLVACELGNTYTATNHYLPMDYFGIDIEEEMRAAMFEDNNEPF</sequence>